<reference evidence="1" key="1">
    <citation type="submission" date="2019-08" db="EMBL/GenBank/DDBJ databases">
        <authorList>
            <person name="Liu F."/>
        </authorList>
    </citation>
    <scope>NUCLEOTIDE SEQUENCE [LARGE SCALE GENOMIC DNA]</scope>
    <source>
        <strain evidence="1">PA1801</strain>
        <tissue evidence="1">Leaf</tissue>
    </source>
</reference>
<gene>
    <name evidence="1" type="ORF">EPI10_032936</name>
</gene>
<dbReference type="EMBL" id="SMMG02000001">
    <property type="protein sequence ID" value="KAA3489288.1"/>
    <property type="molecule type" value="Genomic_DNA"/>
</dbReference>
<sequence length="79" mass="9045">MHPTFKPLLINGKTNKTITTHRCKFPKKHTLSLNSFGRGDIYVFLPFPLPYLSRKTTTTIPFSSLLFVLTPRPQVLVET</sequence>
<keyword evidence="2" id="KW-1185">Reference proteome</keyword>
<proteinExistence type="predicted"/>
<evidence type="ECO:0000313" key="1">
    <source>
        <dbReference type="EMBL" id="KAA3489288.1"/>
    </source>
</evidence>
<organism evidence="1 2">
    <name type="scientific">Gossypium australe</name>
    <dbReference type="NCBI Taxonomy" id="47621"/>
    <lineage>
        <taxon>Eukaryota</taxon>
        <taxon>Viridiplantae</taxon>
        <taxon>Streptophyta</taxon>
        <taxon>Embryophyta</taxon>
        <taxon>Tracheophyta</taxon>
        <taxon>Spermatophyta</taxon>
        <taxon>Magnoliopsida</taxon>
        <taxon>eudicotyledons</taxon>
        <taxon>Gunneridae</taxon>
        <taxon>Pentapetalae</taxon>
        <taxon>rosids</taxon>
        <taxon>malvids</taxon>
        <taxon>Malvales</taxon>
        <taxon>Malvaceae</taxon>
        <taxon>Malvoideae</taxon>
        <taxon>Gossypium</taxon>
    </lineage>
</organism>
<accession>A0A5B6X610</accession>
<dbReference type="AlphaFoldDB" id="A0A5B6X610"/>
<name>A0A5B6X610_9ROSI</name>
<evidence type="ECO:0000313" key="2">
    <source>
        <dbReference type="Proteomes" id="UP000325315"/>
    </source>
</evidence>
<protein>
    <submittedName>
        <fullName evidence="1">Uncharacterized protein</fullName>
    </submittedName>
</protein>
<comment type="caution">
    <text evidence="1">The sequence shown here is derived from an EMBL/GenBank/DDBJ whole genome shotgun (WGS) entry which is preliminary data.</text>
</comment>
<dbReference type="Proteomes" id="UP000325315">
    <property type="component" value="Unassembled WGS sequence"/>
</dbReference>